<reference evidence="1 2" key="1">
    <citation type="submission" date="2018-08" db="EMBL/GenBank/DDBJ databases">
        <title>Isolation, diversity and antifungal activity of Actinobacteria from cow dung.</title>
        <authorList>
            <person name="Ling L."/>
        </authorList>
    </citation>
    <scope>NUCLEOTIDE SEQUENCE [LARGE SCALE GENOMIC DNA]</scope>
    <source>
        <strain evidence="1 2">NEAU-LLE</strain>
    </source>
</reference>
<gene>
    <name evidence="1" type="ORF">DY023_11395</name>
</gene>
<comment type="caution">
    <text evidence="1">The sequence shown here is derived from an EMBL/GenBank/DDBJ whole genome shotgun (WGS) entry which is preliminary data.</text>
</comment>
<sequence>MLRDFDEELTQIENMHRYVVQASERDFEAACEKLSEGVDPETFDMGDIVSLAEEQVGIAPWDVASHSGLMAISRAASLAEVMLARMPAQYLIEPERWVFPRNGLWPRQWEATFYRTVLKTPYRTDSELFAAIRALRDLYAHGYGVPATEQRRTRIAEVLHRHVDAGPATDGETRLGYGGGVYFFGWDSSYSTMQRKVTSGWSMSRRADISPLATYRLLIATKEHVHAAYAALMGGFHDDLDEANCKFIKIVLADESRRRTSQPLSRT</sequence>
<accession>A0A371NSU3</accession>
<dbReference type="EMBL" id="QUAB01000043">
    <property type="protein sequence ID" value="REJ05168.1"/>
    <property type="molecule type" value="Genomic_DNA"/>
</dbReference>
<keyword evidence="2" id="KW-1185">Reference proteome</keyword>
<proteinExistence type="predicted"/>
<name>A0A371NSU3_9MICO</name>
<evidence type="ECO:0000313" key="1">
    <source>
        <dbReference type="EMBL" id="REJ05168.1"/>
    </source>
</evidence>
<evidence type="ECO:0000313" key="2">
    <source>
        <dbReference type="Proteomes" id="UP000262172"/>
    </source>
</evidence>
<protein>
    <recommendedName>
        <fullName evidence="3">DUF4942 domain-containing protein</fullName>
    </recommendedName>
</protein>
<dbReference type="Proteomes" id="UP000262172">
    <property type="component" value="Unassembled WGS sequence"/>
</dbReference>
<evidence type="ECO:0008006" key="3">
    <source>
        <dbReference type="Google" id="ProtNLM"/>
    </source>
</evidence>
<organism evidence="1 2">
    <name type="scientific">Microbacterium bovistercoris</name>
    <dbReference type="NCBI Taxonomy" id="2293570"/>
    <lineage>
        <taxon>Bacteria</taxon>
        <taxon>Bacillati</taxon>
        <taxon>Actinomycetota</taxon>
        <taxon>Actinomycetes</taxon>
        <taxon>Micrococcales</taxon>
        <taxon>Microbacteriaceae</taxon>
        <taxon>Microbacterium</taxon>
    </lineage>
</organism>
<dbReference type="AlphaFoldDB" id="A0A371NSU3"/>